<keyword evidence="2" id="KW-0805">Transcription regulation</keyword>
<name>A0A1H3ETL7_9PSEU</name>
<protein>
    <submittedName>
        <fullName evidence="7">Transcriptional regulator, TetR family</fullName>
    </submittedName>
</protein>
<proteinExistence type="predicted"/>
<keyword evidence="1" id="KW-0678">Repressor</keyword>
<dbReference type="GO" id="GO:0003677">
    <property type="term" value="F:DNA binding"/>
    <property type="evidence" value="ECO:0007669"/>
    <property type="project" value="UniProtKB-UniRule"/>
</dbReference>
<dbReference type="STRING" id="418495.SAMN05216215_1015134"/>
<evidence type="ECO:0000259" key="6">
    <source>
        <dbReference type="PROSITE" id="PS50977"/>
    </source>
</evidence>
<dbReference type="Proteomes" id="UP000199529">
    <property type="component" value="Unassembled WGS sequence"/>
</dbReference>
<evidence type="ECO:0000256" key="2">
    <source>
        <dbReference type="ARBA" id="ARBA00023015"/>
    </source>
</evidence>
<dbReference type="SUPFAM" id="SSF48498">
    <property type="entry name" value="Tetracyclin repressor-like, C-terminal domain"/>
    <property type="match status" value="1"/>
</dbReference>
<dbReference type="PRINTS" id="PR00400">
    <property type="entry name" value="TETREPRESSOR"/>
</dbReference>
<feature type="DNA-binding region" description="H-T-H motif" evidence="5">
    <location>
        <begin position="13"/>
        <end position="32"/>
    </location>
</feature>
<dbReference type="InterPro" id="IPR001647">
    <property type="entry name" value="HTH_TetR"/>
</dbReference>
<organism evidence="7 8">
    <name type="scientific">Saccharopolyspora shandongensis</name>
    <dbReference type="NCBI Taxonomy" id="418495"/>
    <lineage>
        <taxon>Bacteria</taxon>
        <taxon>Bacillati</taxon>
        <taxon>Actinomycetota</taxon>
        <taxon>Actinomycetes</taxon>
        <taxon>Pseudonocardiales</taxon>
        <taxon>Pseudonocardiaceae</taxon>
        <taxon>Saccharopolyspora</taxon>
    </lineage>
</organism>
<feature type="domain" description="HTH tetR-type" evidence="6">
    <location>
        <begin position="1"/>
        <end position="50"/>
    </location>
</feature>
<evidence type="ECO:0000256" key="5">
    <source>
        <dbReference type="PROSITE-ProRule" id="PRU00335"/>
    </source>
</evidence>
<dbReference type="InterPro" id="IPR003012">
    <property type="entry name" value="Tet_transcr_reg_TetR"/>
</dbReference>
<dbReference type="Gene3D" id="1.10.10.60">
    <property type="entry name" value="Homeodomain-like"/>
    <property type="match status" value="1"/>
</dbReference>
<dbReference type="AlphaFoldDB" id="A0A1H3ETL7"/>
<dbReference type="InterPro" id="IPR004111">
    <property type="entry name" value="Repressor_TetR_C"/>
</dbReference>
<accession>A0A1H3ETL7</accession>
<dbReference type="Gene3D" id="1.10.357.10">
    <property type="entry name" value="Tetracycline Repressor, domain 2"/>
    <property type="match status" value="1"/>
</dbReference>
<reference evidence="8" key="1">
    <citation type="submission" date="2016-10" db="EMBL/GenBank/DDBJ databases">
        <authorList>
            <person name="Varghese N."/>
            <person name="Submissions S."/>
        </authorList>
    </citation>
    <scope>NUCLEOTIDE SEQUENCE [LARGE SCALE GENOMIC DNA]</scope>
    <source>
        <strain evidence="8">CGMCC 4.3530</strain>
    </source>
</reference>
<sequence length="200" mass="22040">MQVLDAEGVAGLSMRRLAARLDVSPMSLYEYVGSKEDVLDLAVDEVIAEIELGGAEDVAWREELVRRLGQSRQVMNRHPWLPTLMATRPLLGPISLARSERVYSLLEKAGLVGPQLVAAVGSLTYYVQGYAAAENVWRSTHHDPAGVAELRSQAQRHIDRQAEHYPALTRHAQLTDDDLDASFELGLDTILDGIEARLGT</sequence>
<dbReference type="InterPro" id="IPR009057">
    <property type="entry name" value="Homeodomain-like_sf"/>
</dbReference>
<dbReference type="PROSITE" id="PS50977">
    <property type="entry name" value="HTH_TETR_2"/>
    <property type="match status" value="1"/>
</dbReference>
<dbReference type="SUPFAM" id="SSF46689">
    <property type="entry name" value="Homeodomain-like"/>
    <property type="match status" value="1"/>
</dbReference>
<evidence type="ECO:0000256" key="4">
    <source>
        <dbReference type="ARBA" id="ARBA00023163"/>
    </source>
</evidence>
<evidence type="ECO:0000256" key="3">
    <source>
        <dbReference type="ARBA" id="ARBA00023125"/>
    </source>
</evidence>
<keyword evidence="3 5" id="KW-0238">DNA-binding</keyword>
<evidence type="ECO:0000313" key="7">
    <source>
        <dbReference type="EMBL" id="SDX81269.1"/>
    </source>
</evidence>
<keyword evidence="4" id="KW-0804">Transcription</keyword>
<dbReference type="InterPro" id="IPR036271">
    <property type="entry name" value="Tet_transcr_reg_TetR-rel_C_sf"/>
</dbReference>
<dbReference type="GO" id="GO:0046677">
    <property type="term" value="P:response to antibiotic"/>
    <property type="evidence" value="ECO:0007669"/>
    <property type="project" value="InterPro"/>
</dbReference>
<dbReference type="Pfam" id="PF02909">
    <property type="entry name" value="TetR_C_1"/>
    <property type="match status" value="1"/>
</dbReference>
<keyword evidence="8" id="KW-1185">Reference proteome</keyword>
<evidence type="ECO:0000256" key="1">
    <source>
        <dbReference type="ARBA" id="ARBA00022491"/>
    </source>
</evidence>
<gene>
    <name evidence="7" type="ORF">SAMN05216215_1015134</name>
</gene>
<dbReference type="Pfam" id="PF00440">
    <property type="entry name" value="TetR_N"/>
    <property type="match status" value="1"/>
</dbReference>
<evidence type="ECO:0000313" key="8">
    <source>
        <dbReference type="Proteomes" id="UP000199529"/>
    </source>
</evidence>
<dbReference type="EMBL" id="FNOK01000015">
    <property type="protein sequence ID" value="SDX81269.1"/>
    <property type="molecule type" value="Genomic_DNA"/>
</dbReference>
<dbReference type="GO" id="GO:0045892">
    <property type="term" value="P:negative regulation of DNA-templated transcription"/>
    <property type="evidence" value="ECO:0007669"/>
    <property type="project" value="InterPro"/>
</dbReference>